<evidence type="ECO:0000313" key="1">
    <source>
        <dbReference type="EMBL" id="KAJ8409570.1"/>
    </source>
</evidence>
<sequence>MTFIIGFKCLESPVVCLKPPLSERSWSCSVRSPITHSTAQCYPVLHNITQCYSKHQVQERRISH</sequence>
<keyword evidence="2" id="KW-1185">Reference proteome</keyword>
<name>A0AAD7SVQ9_9TELE</name>
<dbReference type="Proteomes" id="UP001221898">
    <property type="component" value="Unassembled WGS sequence"/>
</dbReference>
<accession>A0AAD7SVQ9</accession>
<dbReference type="EMBL" id="JAINUG010000030">
    <property type="protein sequence ID" value="KAJ8409570.1"/>
    <property type="molecule type" value="Genomic_DNA"/>
</dbReference>
<reference evidence="1" key="1">
    <citation type="journal article" date="2023" name="Science">
        <title>Genome structures resolve the early diversification of teleost fishes.</title>
        <authorList>
            <person name="Parey E."/>
            <person name="Louis A."/>
            <person name="Montfort J."/>
            <person name="Bouchez O."/>
            <person name="Roques C."/>
            <person name="Iampietro C."/>
            <person name="Lluch J."/>
            <person name="Castinel A."/>
            <person name="Donnadieu C."/>
            <person name="Desvignes T."/>
            <person name="Floi Bucao C."/>
            <person name="Jouanno E."/>
            <person name="Wen M."/>
            <person name="Mejri S."/>
            <person name="Dirks R."/>
            <person name="Jansen H."/>
            <person name="Henkel C."/>
            <person name="Chen W.J."/>
            <person name="Zahm M."/>
            <person name="Cabau C."/>
            <person name="Klopp C."/>
            <person name="Thompson A.W."/>
            <person name="Robinson-Rechavi M."/>
            <person name="Braasch I."/>
            <person name="Lecointre G."/>
            <person name="Bobe J."/>
            <person name="Postlethwait J.H."/>
            <person name="Berthelot C."/>
            <person name="Roest Crollius H."/>
            <person name="Guiguen Y."/>
        </authorList>
    </citation>
    <scope>NUCLEOTIDE SEQUENCE</scope>
    <source>
        <strain evidence="1">NC1722</strain>
    </source>
</reference>
<dbReference type="AlphaFoldDB" id="A0AAD7SVQ9"/>
<evidence type="ECO:0000313" key="2">
    <source>
        <dbReference type="Proteomes" id="UP001221898"/>
    </source>
</evidence>
<gene>
    <name evidence="1" type="ORF">AAFF_G00229710</name>
</gene>
<comment type="caution">
    <text evidence="1">The sequence shown here is derived from an EMBL/GenBank/DDBJ whole genome shotgun (WGS) entry which is preliminary data.</text>
</comment>
<organism evidence="1 2">
    <name type="scientific">Aldrovandia affinis</name>
    <dbReference type="NCBI Taxonomy" id="143900"/>
    <lineage>
        <taxon>Eukaryota</taxon>
        <taxon>Metazoa</taxon>
        <taxon>Chordata</taxon>
        <taxon>Craniata</taxon>
        <taxon>Vertebrata</taxon>
        <taxon>Euteleostomi</taxon>
        <taxon>Actinopterygii</taxon>
        <taxon>Neopterygii</taxon>
        <taxon>Teleostei</taxon>
        <taxon>Notacanthiformes</taxon>
        <taxon>Halosauridae</taxon>
        <taxon>Aldrovandia</taxon>
    </lineage>
</organism>
<proteinExistence type="predicted"/>
<protein>
    <submittedName>
        <fullName evidence="1">Uncharacterized protein</fullName>
    </submittedName>
</protein>